<dbReference type="EMBL" id="CP091430">
    <property type="protein sequence ID" value="UVI33041.1"/>
    <property type="molecule type" value="Genomic_DNA"/>
</dbReference>
<keyword evidence="2" id="KW-0540">Nuclease</keyword>
<dbReference type="Pfam" id="PF03372">
    <property type="entry name" value="Exo_endo_phos"/>
    <property type="match status" value="1"/>
</dbReference>
<dbReference type="PANTHER" id="PTHR12121">
    <property type="entry name" value="CARBON CATABOLITE REPRESSOR PROTEIN 4"/>
    <property type="match status" value="1"/>
</dbReference>
<gene>
    <name evidence="2" type="ORF">L1F29_14900</name>
</gene>
<sequence length="261" mass="29471">MKITVMTLNLRINVTSDGDNAWPHRLQAVSDLIQESNPTLLGTQEGSYGMLQDMDGFMPAYSRIGEGRLGLDSGQAPHDECCAIFYKHDELTPVKHGQYWLSETPELPGSKSWDSSLPRICTWVCFELKQQPGTRFYAFNTHFDHMGQEAREESAKLIMDRIRQIREQEELPSLLMGDFNAHPDNIAIQLLQEQFNDAYSLLNEPVGCTFHAFEGGREGQPIDFIFSAGDVELSEVVVDREQRHGKYPSDHYSIAATATLT</sequence>
<protein>
    <submittedName>
        <fullName evidence="2">Endonuclease/exonuclease/phosphatase family protein</fullName>
    </submittedName>
</protein>
<keyword evidence="2" id="KW-0255">Endonuclease</keyword>
<dbReference type="Gene3D" id="3.60.10.10">
    <property type="entry name" value="Endonuclease/exonuclease/phosphatase"/>
    <property type="match status" value="1"/>
</dbReference>
<keyword evidence="3" id="KW-1185">Reference proteome</keyword>
<organism evidence="2 3">
    <name type="scientific">Paenibacillus spongiae</name>
    <dbReference type="NCBI Taxonomy" id="2909671"/>
    <lineage>
        <taxon>Bacteria</taxon>
        <taxon>Bacillati</taxon>
        <taxon>Bacillota</taxon>
        <taxon>Bacilli</taxon>
        <taxon>Bacillales</taxon>
        <taxon>Paenibacillaceae</taxon>
        <taxon>Paenibacillus</taxon>
    </lineage>
</organism>
<dbReference type="InterPro" id="IPR005135">
    <property type="entry name" value="Endo/exonuclease/phosphatase"/>
</dbReference>
<dbReference type="CDD" id="cd09083">
    <property type="entry name" value="EEP-1"/>
    <property type="match status" value="1"/>
</dbReference>
<dbReference type="SUPFAM" id="SSF56219">
    <property type="entry name" value="DNase I-like"/>
    <property type="match status" value="1"/>
</dbReference>
<dbReference type="InterPro" id="IPR050410">
    <property type="entry name" value="CCR4/nocturin_mRNA_transcr"/>
</dbReference>
<evidence type="ECO:0000313" key="3">
    <source>
        <dbReference type="Proteomes" id="UP001057877"/>
    </source>
</evidence>
<accession>A0ABY5SGC5</accession>
<dbReference type="RefSeq" id="WP_258389094.1">
    <property type="nucleotide sequence ID" value="NZ_CP091430.1"/>
</dbReference>
<dbReference type="GO" id="GO:0004519">
    <property type="term" value="F:endonuclease activity"/>
    <property type="evidence" value="ECO:0007669"/>
    <property type="project" value="UniProtKB-KW"/>
</dbReference>
<dbReference type="Proteomes" id="UP001057877">
    <property type="component" value="Chromosome"/>
</dbReference>
<reference evidence="2" key="1">
    <citation type="submission" date="2022-01" db="EMBL/GenBank/DDBJ databases">
        <title>Paenibacillus spongiae sp. nov., isolated from marine sponge.</title>
        <authorList>
            <person name="Li Z."/>
            <person name="Zhang M."/>
        </authorList>
    </citation>
    <scope>NUCLEOTIDE SEQUENCE</scope>
    <source>
        <strain evidence="2">PHS-Z3</strain>
    </source>
</reference>
<proteinExistence type="predicted"/>
<name>A0ABY5SGC5_9BACL</name>
<dbReference type="PANTHER" id="PTHR12121:SF36">
    <property type="entry name" value="ENDONUCLEASE_EXONUCLEASE_PHOSPHATASE DOMAIN-CONTAINING PROTEIN"/>
    <property type="match status" value="1"/>
</dbReference>
<dbReference type="InterPro" id="IPR036691">
    <property type="entry name" value="Endo/exonu/phosph_ase_sf"/>
</dbReference>
<feature type="domain" description="Endonuclease/exonuclease/phosphatase" evidence="1">
    <location>
        <begin position="7"/>
        <end position="251"/>
    </location>
</feature>
<evidence type="ECO:0000313" key="2">
    <source>
        <dbReference type="EMBL" id="UVI33041.1"/>
    </source>
</evidence>
<evidence type="ECO:0000259" key="1">
    <source>
        <dbReference type="Pfam" id="PF03372"/>
    </source>
</evidence>
<keyword evidence="2" id="KW-0378">Hydrolase</keyword>